<keyword evidence="1" id="KW-0812">Transmembrane</keyword>
<dbReference type="EMBL" id="JACSQZ010000069">
    <property type="protein sequence ID" value="MBD7916264.1"/>
    <property type="molecule type" value="Genomic_DNA"/>
</dbReference>
<evidence type="ECO:0000256" key="1">
    <source>
        <dbReference type="SAM" id="Phobius"/>
    </source>
</evidence>
<sequence>MERISSNLFMLALLIYYIPKLFKLKKFNFRKAHIIIGSLSVIAMCLALVQKIGQEDFIKYIGFTLIMIAIGVTGYFLMGKRGLVRKLHIASTIGFFIYLFTVVAIL</sequence>
<dbReference type="Proteomes" id="UP000640335">
    <property type="component" value="Unassembled WGS sequence"/>
</dbReference>
<keyword evidence="1" id="KW-0472">Membrane</keyword>
<protein>
    <submittedName>
        <fullName evidence="2">Uncharacterized protein</fullName>
    </submittedName>
</protein>
<dbReference type="RefSeq" id="WP_191751008.1">
    <property type="nucleotide sequence ID" value="NZ_JACSQZ010000069.1"/>
</dbReference>
<evidence type="ECO:0000313" key="2">
    <source>
        <dbReference type="EMBL" id="MBD7916264.1"/>
    </source>
</evidence>
<feature type="transmembrane region" description="Helical" evidence="1">
    <location>
        <begin position="34"/>
        <end position="52"/>
    </location>
</feature>
<comment type="caution">
    <text evidence="2">The sequence shown here is derived from an EMBL/GenBank/DDBJ whole genome shotgun (WGS) entry which is preliminary data.</text>
</comment>
<evidence type="ECO:0000313" key="3">
    <source>
        <dbReference type="Proteomes" id="UP000640335"/>
    </source>
</evidence>
<organism evidence="2 3">
    <name type="scientific">Clostridium gallinarum</name>
    <dbReference type="NCBI Taxonomy" id="2762246"/>
    <lineage>
        <taxon>Bacteria</taxon>
        <taxon>Bacillati</taxon>
        <taxon>Bacillota</taxon>
        <taxon>Clostridia</taxon>
        <taxon>Eubacteriales</taxon>
        <taxon>Clostridiaceae</taxon>
        <taxon>Clostridium</taxon>
    </lineage>
</organism>
<accession>A0ABR8Q758</accession>
<keyword evidence="3" id="KW-1185">Reference proteome</keyword>
<proteinExistence type="predicted"/>
<keyword evidence="1" id="KW-1133">Transmembrane helix</keyword>
<name>A0ABR8Q758_9CLOT</name>
<gene>
    <name evidence="2" type="ORF">H9660_14045</name>
</gene>
<feature type="transmembrane region" description="Helical" evidence="1">
    <location>
        <begin position="87"/>
        <end position="105"/>
    </location>
</feature>
<feature type="transmembrane region" description="Helical" evidence="1">
    <location>
        <begin position="58"/>
        <end position="78"/>
    </location>
</feature>
<reference evidence="2 3" key="1">
    <citation type="submission" date="2020-08" db="EMBL/GenBank/DDBJ databases">
        <title>A Genomic Blueprint of the Chicken Gut Microbiome.</title>
        <authorList>
            <person name="Gilroy R."/>
            <person name="Ravi A."/>
            <person name="Getino M."/>
            <person name="Pursley I."/>
            <person name="Horton D.L."/>
            <person name="Alikhan N.-F."/>
            <person name="Baker D."/>
            <person name="Gharbi K."/>
            <person name="Hall N."/>
            <person name="Watson M."/>
            <person name="Adriaenssens E.M."/>
            <person name="Foster-Nyarko E."/>
            <person name="Jarju S."/>
            <person name="Secka A."/>
            <person name="Antonio M."/>
            <person name="Oren A."/>
            <person name="Chaudhuri R."/>
            <person name="La Ragione R.M."/>
            <person name="Hildebrand F."/>
            <person name="Pallen M.J."/>
        </authorList>
    </citation>
    <scope>NUCLEOTIDE SEQUENCE [LARGE SCALE GENOMIC DNA]</scope>
    <source>
        <strain evidence="2 3">Sa3CUN1</strain>
    </source>
</reference>